<dbReference type="SUPFAM" id="SSF55383">
    <property type="entry name" value="Copper amine oxidase, domain N"/>
    <property type="match status" value="1"/>
</dbReference>
<feature type="signal peptide" evidence="2">
    <location>
        <begin position="1"/>
        <end position="25"/>
    </location>
</feature>
<dbReference type="InterPro" id="IPR027304">
    <property type="entry name" value="Trigger_fact/SurA_dom_sf"/>
</dbReference>
<dbReference type="EMBL" id="JBBPCC010000002">
    <property type="protein sequence ID" value="MEK8127331.1"/>
    <property type="molecule type" value="Genomic_DNA"/>
</dbReference>
<evidence type="ECO:0000256" key="1">
    <source>
        <dbReference type="PROSITE-ProRule" id="PRU00278"/>
    </source>
</evidence>
<proteinExistence type="predicted"/>
<dbReference type="GO" id="GO:0003755">
    <property type="term" value="F:peptidyl-prolyl cis-trans isomerase activity"/>
    <property type="evidence" value="ECO:0007669"/>
    <property type="project" value="UniProtKB-EC"/>
</dbReference>
<dbReference type="Pfam" id="PF07833">
    <property type="entry name" value="Cu_amine_oxidN1"/>
    <property type="match status" value="1"/>
</dbReference>
<keyword evidence="1" id="KW-0697">Rotamase</keyword>
<reference evidence="4 5" key="1">
    <citation type="submission" date="2024-04" db="EMBL/GenBank/DDBJ databases">
        <title>draft genome sequnece of Paenibacillus filicis.</title>
        <authorList>
            <person name="Kim D.-U."/>
        </authorList>
    </citation>
    <scope>NUCLEOTIDE SEQUENCE [LARGE SCALE GENOMIC DNA]</scope>
    <source>
        <strain evidence="4 5">KACC14197</strain>
    </source>
</reference>
<feature type="chain" id="PRO_5047535790" evidence="2">
    <location>
        <begin position="26"/>
        <end position="380"/>
    </location>
</feature>
<dbReference type="RefSeq" id="WP_341414382.1">
    <property type="nucleotide sequence ID" value="NZ_JBBPCC010000002.1"/>
</dbReference>
<dbReference type="Proteomes" id="UP001469365">
    <property type="component" value="Unassembled WGS sequence"/>
</dbReference>
<dbReference type="InterPro" id="IPR050245">
    <property type="entry name" value="PrsA_foldase"/>
</dbReference>
<sequence>MNDKFKGLVLGLSLGALLTGSVAYASGTQIEVFFRDLKFKFDGIEKAPTADQGGPGFIHNGTTYVPLRFVSEALGKEVNFDEDTGTVWVGKRIEMNHPVALFKDGQITQGELQTRMALDRAFGYASEEHAESHEYQQYLLEEMIVQRVLSSRLDEAGKTAAAADVEKEIAFFQTEFASSSRTAADLNTRLAEQGLSEKDFHAFVEQLVFARKALTASIPEEKLKASYDERAASGDLHIATVRHILIGFEDAQGKERTKEEAKAKAQQIANKLRSGANFAELAKQESEDPGSKDNGGLYKDAPINQWVEPFKKATKELSLDAISDPVETTFGYHIIRVESRGVLSFEQEKETLLAEALGDAYSNFISKELPGLIQKIDLPE</sequence>
<keyword evidence="1 4" id="KW-0413">Isomerase</keyword>
<dbReference type="PANTHER" id="PTHR47245">
    <property type="entry name" value="PEPTIDYLPROLYL ISOMERASE"/>
    <property type="match status" value="1"/>
</dbReference>
<dbReference type="Gene3D" id="1.10.4030.10">
    <property type="entry name" value="Porin chaperone SurA, peptide-binding domain"/>
    <property type="match status" value="1"/>
</dbReference>
<gene>
    <name evidence="4" type="ORF">WMW72_05325</name>
</gene>
<organism evidence="4 5">
    <name type="scientific">Paenibacillus filicis</name>
    <dbReference type="NCBI Taxonomy" id="669464"/>
    <lineage>
        <taxon>Bacteria</taxon>
        <taxon>Bacillati</taxon>
        <taxon>Bacillota</taxon>
        <taxon>Bacilli</taxon>
        <taxon>Bacillales</taxon>
        <taxon>Paenibacillaceae</taxon>
        <taxon>Paenibacillus</taxon>
    </lineage>
</organism>
<comment type="caution">
    <text evidence="4">The sequence shown here is derived from an EMBL/GenBank/DDBJ whole genome shotgun (WGS) entry which is preliminary data.</text>
</comment>
<dbReference type="Gene3D" id="3.30.457.10">
    <property type="entry name" value="Copper amine oxidase-like, N-terminal domain"/>
    <property type="match status" value="1"/>
</dbReference>
<evidence type="ECO:0000313" key="4">
    <source>
        <dbReference type="EMBL" id="MEK8127331.1"/>
    </source>
</evidence>
<dbReference type="SUPFAM" id="SSF109998">
    <property type="entry name" value="Triger factor/SurA peptide-binding domain-like"/>
    <property type="match status" value="1"/>
</dbReference>
<dbReference type="PROSITE" id="PS50198">
    <property type="entry name" value="PPIC_PPIASE_2"/>
    <property type="match status" value="1"/>
</dbReference>
<keyword evidence="5" id="KW-1185">Reference proteome</keyword>
<dbReference type="InterPro" id="IPR036582">
    <property type="entry name" value="Mao_N_sf"/>
</dbReference>
<protein>
    <submittedName>
        <fullName evidence="4">Peptidylprolyl isomerase</fullName>
        <ecNumber evidence="4">5.2.1.8</ecNumber>
    </submittedName>
</protein>
<dbReference type="SUPFAM" id="SSF54534">
    <property type="entry name" value="FKBP-like"/>
    <property type="match status" value="1"/>
</dbReference>
<evidence type="ECO:0000256" key="2">
    <source>
        <dbReference type="SAM" id="SignalP"/>
    </source>
</evidence>
<evidence type="ECO:0000313" key="5">
    <source>
        <dbReference type="Proteomes" id="UP001469365"/>
    </source>
</evidence>
<dbReference type="Pfam" id="PF13616">
    <property type="entry name" value="Rotamase_3"/>
    <property type="match status" value="1"/>
</dbReference>
<dbReference type="Gene3D" id="3.10.50.40">
    <property type="match status" value="1"/>
</dbReference>
<accession>A0ABU9DES5</accession>
<dbReference type="InterPro" id="IPR012854">
    <property type="entry name" value="Cu_amine_oxidase-like_N"/>
</dbReference>
<dbReference type="InterPro" id="IPR000297">
    <property type="entry name" value="PPIase_PpiC"/>
</dbReference>
<feature type="domain" description="PpiC" evidence="3">
    <location>
        <begin position="241"/>
        <end position="339"/>
    </location>
</feature>
<evidence type="ECO:0000259" key="3">
    <source>
        <dbReference type="PROSITE" id="PS50198"/>
    </source>
</evidence>
<dbReference type="InterPro" id="IPR046357">
    <property type="entry name" value="PPIase_dom_sf"/>
</dbReference>
<dbReference type="PANTHER" id="PTHR47245:SF2">
    <property type="entry name" value="PEPTIDYL-PROLYL CIS-TRANS ISOMERASE HP_0175-RELATED"/>
    <property type="match status" value="1"/>
</dbReference>
<dbReference type="EC" id="5.2.1.8" evidence="4"/>
<name>A0ABU9DES5_9BACL</name>
<keyword evidence="2" id="KW-0732">Signal</keyword>